<keyword evidence="4" id="KW-1185">Reference proteome</keyword>
<dbReference type="InterPro" id="IPR006568">
    <property type="entry name" value="PSP_pro-rich"/>
</dbReference>
<protein>
    <recommendedName>
        <fullName evidence="2">PSP proline-rich domain-containing protein</fullName>
    </recommendedName>
</protein>
<gene>
    <name evidence="3" type="ORF">PPERSA_01006</name>
</gene>
<dbReference type="OrthoDB" id="10260794at2759"/>
<comment type="caution">
    <text evidence="3">The sequence shown here is derived from an EMBL/GenBank/DDBJ whole genome shotgun (WGS) entry which is preliminary data.</text>
</comment>
<evidence type="ECO:0000313" key="3">
    <source>
        <dbReference type="EMBL" id="KRX05928.1"/>
    </source>
</evidence>
<dbReference type="OMA" id="KGEPIGQ"/>
<dbReference type="EMBL" id="LDAU01000102">
    <property type="protein sequence ID" value="KRX05928.1"/>
    <property type="molecule type" value="Genomic_DNA"/>
</dbReference>
<feature type="region of interest" description="Disordered" evidence="1">
    <location>
        <begin position="471"/>
        <end position="553"/>
    </location>
</feature>
<organism evidence="3 4">
    <name type="scientific">Pseudocohnilembus persalinus</name>
    <name type="common">Ciliate</name>
    <dbReference type="NCBI Taxonomy" id="266149"/>
    <lineage>
        <taxon>Eukaryota</taxon>
        <taxon>Sar</taxon>
        <taxon>Alveolata</taxon>
        <taxon>Ciliophora</taxon>
        <taxon>Intramacronucleata</taxon>
        <taxon>Oligohymenophorea</taxon>
        <taxon>Scuticociliatia</taxon>
        <taxon>Philasterida</taxon>
        <taxon>Pseudocohnilembidae</taxon>
        <taxon>Pseudocohnilembus</taxon>
    </lineage>
</organism>
<dbReference type="InterPro" id="IPR052584">
    <property type="entry name" value="U2_snRNP_Complex_Component"/>
</dbReference>
<dbReference type="InParanoid" id="A0A0V0QVE9"/>
<evidence type="ECO:0000256" key="1">
    <source>
        <dbReference type="SAM" id="MobiDB-lite"/>
    </source>
</evidence>
<proteinExistence type="predicted"/>
<feature type="compositionally biased region" description="Low complexity" evidence="1">
    <location>
        <begin position="58"/>
        <end position="93"/>
    </location>
</feature>
<reference evidence="3 4" key="1">
    <citation type="journal article" date="2015" name="Sci. Rep.">
        <title>Genome of the facultative scuticociliatosis pathogen Pseudocohnilembus persalinus provides insight into its virulence through horizontal gene transfer.</title>
        <authorList>
            <person name="Xiong J."/>
            <person name="Wang G."/>
            <person name="Cheng J."/>
            <person name="Tian M."/>
            <person name="Pan X."/>
            <person name="Warren A."/>
            <person name="Jiang C."/>
            <person name="Yuan D."/>
            <person name="Miao W."/>
        </authorList>
    </citation>
    <scope>NUCLEOTIDE SEQUENCE [LARGE SCALE GENOMIC DNA]</scope>
    <source>
        <strain evidence="3">36N120E</strain>
    </source>
</reference>
<dbReference type="Proteomes" id="UP000054937">
    <property type="component" value="Unassembled WGS sequence"/>
</dbReference>
<feature type="compositionally biased region" description="Basic and acidic residues" evidence="1">
    <location>
        <begin position="500"/>
        <end position="511"/>
    </location>
</feature>
<dbReference type="PANTHER" id="PTHR12785:SF6">
    <property type="entry name" value="SPLICING FACTOR 3B SUBUNIT 2"/>
    <property type="match status" value="1"/>
</dbReference>
<feature type="region of interest" description="Disordered" evidence="1">
    <location>
        <begin position="154"/>
        <end position="174"/>
    </location>
</feature>
<evidence type="ECO:0000259" key="2">
    <source>
        <dbReference type="SMART" id="SM00581"/>
    </source>
</evidence>
<dbReference type="GO" id="GO:0005634">
    <property type="term" value="C:nucleus"/>
    <property type="evidence" value="ECO:0007669"/>
    <property type="project" value="InterPro"/>
</dbReference>
<accession>A0A0V0QVE9</accession>
<feature type="compositionally biased region" description="Basic and acidic residues" evidence="1">
    <location>
        <begin position="36"/>
        <end position="57"/>
    </location>
</feature>
<dbReference type="SMART" id="SM00581">
    <property type="entry name" value="PSP"/>
    <property type="match status" value="1"/>
</dbReference>
<feature type="compositionally biased region" description="Low complexity" evidence="1">
    <location>
        <begin position="471"/>
        <end position="488"/>
    </location>
</feature>
<dbReference type="PANTHER" id="PTHR12785">
    <property type="entry name" value="SPLICING FACTOR 3B"/>
    <property type="match status" value="1"/>
</dbReference>
<name>A0A0V0QVE9_PSEPJ</name>
<dbReference type="Pfam" id="PF04037">
    <property type="entry name" value="DUF382"/>
    <property type="match status" value="1"/>
</dbReference>
<dbReference type="InterPro" id="IPR007180">
    <property type="entry name" value="DUF382"/>
</dbReference>
<feature type="compositionally biased region" description="Polar residues" evidence="1">
    <location>
        <begin position="543"/>
        <end position="553"/>
    </location>
</feature>
<feature type="compositionally biased region" description="Basic residues" evidence="1">
    <location>
        <begin position="25"/>
        <end position="35"/>
    </location>
</feature>
<feature type="compositionally biased region" description="Low complexity" evidence="1">
    <location>
        <begin position="100"/>
        <end position="111"/>
    </location>
</feature>
<dbReference type="AlphaFoldDB" id="A0A0V0QVE9"/>
<feature type="compositionally biased region" description="Basic and acidic residues" evidence="1">
    <location>
        <begin position="1"/>
        <end position="24"/>
    </location>
</feature>
<sequence length="553" mass="64865">MSKEVEEEQLRKQKEAKLEKERIKNAQRKKIKKQKNKENKKTRQQEIEQEKAQKQKIVEQINELSKNNNNNEQETQQQEVGDQQQQNGNQFQNNHDENNNLEGNGNQNGETNHIEEEQFDDPKLVLTGQYFNELKDVFDNFEVLAERQIQKAHEREEYQKEKEEKEQRKNKKLQEKEQQQIIEEQKKESKKQLKKQRWLNVAKLKQLVKRPDLVEAWDITAPDPFLLLQLKSQRNTIQVPAHWAQKRKYLQNKRGILKPPFQLPGHIEETGIAKLRDPFNERDGLAMVRQKLKERKNPKMGKIDIDYEVLHDAFFKNATKPKLTIHGDVYFEGKEEEIKQNMYKPGKISENLRNALGMTDYSPPPWLINMQRYGPPPAYPYLKIIGLHNEGTQSLFISKDQNTSEASKQMQQPGVYAFFKADDMDDEEQNVDKSLWGQLIDDDEDMEGDQQDEYLDQSDEDSMLPDFENQIQKNQQQQKEANQKPQSQGGALDSLNPSNEDFRKKGERDDQFQYSGMANPDRPLYQVLEPTQAQQGNQGGIFQGSNTYKLPPK</sequence>
<feature type="domain" description="PSP proline-rich" evidence="2">
    <location>
        <begin position="340"/>
        <end position="393"/>
    </location>
</feature>
<evidence type="ECO:0000313" key="4">
    <source>
        <dbReference type="Proteomes" id="UP000054937"/>
    </source>
</evidence>
<dbReference type="Pfam" id="PF04046">
    <property type="entry name" value="PSP"/>
    <property type="match status" value="1"/>
</dbReference>
<feature type="region of interest" description="Disordered" evidence="1">
    <location>
        <begin position="1"/>
        <end position="120"/>
    </location>
</feature>